<keyword evidence="3" id="KW-0274">FAD</keyword>
<dbReference type="InterPro" id="IPR002938">
    <property type="entry name" value="FAD-bd"/>
</dbReference>
<dbReference type="Gene3D" id="3.50.50.60">
    <property type="entry name" value="FAD/NAD(P)-binding domain"/>
    <property type="match status" value="1"/>
</dbReference>
<organism evidence="6 7">
    <name type="scientific">Seiridium cardinale</name>
    <dbReference type="NCBI Taxonomy" id="138064"/>
    <lineage>
        <taxon>Eukaryota</taxon>
        <taxon>Fungi</taxon>
        <taxon>Dikarya</taxon>
        <taxon>Ascomycota</taxon>
        <taxon>Pezizomycotina</taxon>
        <taxon>Sordariomycetes</taxon>
        <taxon>Xylariomycetidae</taxon>
        <taxon>Amphisphaeriales</taxon>
        <taxon>Sporocadaceae</taxon>
        <taxon>Seiridium</taxon>
    </lineage>
</organism>
<evidence type="ECO:0000313" key="6">
    <source>
        <dbReference type="EMBL" id="KAK9774027.1"/>
    </source>
</evidence>
<evidence type="ECO:0000256" key="4">
    <source>
        <dbReference type="ARBA" id="ARBA00023002"/>
    </source>
</evidence>
<dbReference type="Proteomes" id="UP001465668">
    <property type="component" value="Unassembled WGS sequence"/>
</dbReference>
<evidence type="ECO:0000256" key="1">
    <source>
        <dbReference type="ARBA" id="ARBA00005179"/>
    </source>
</evidence>
<dbReference type="InterPro" id="IPR036188">
    <property type="entry name" value="FAD/NAD-bd_sf"/>
</dbReference>
<evidence type="ECO:0000256" key="2">
    <source>
        <dbReference type="ARBA" id="ARBA00022630"/>
    </source>
</evidence>
<dbReference type="SUPFAM" id="SSF51905">
    <property type="entry name" value="FAD/NAD(P)-binding domain"/>
    <property type="match status" value="1"/>
</dbReference>
<sequence length="408" mass="45648">MPTLRILVVGAGVAGPAIAYWLSRCGHQITVIERSSGLRALGAQIDLRAQGIPVVKSMGLMPAIREHLVDEVGVAHVDTHGKPIATIMANTSGKGAQSATSEYEIMRGDLVRILYNATKDLDGVSYIFGKSVQRFQQDGNGVTVWYEDGEIGHFDILIGADGQGSRIRKAMLQTSNESDPVRSLGVAMAYWNIPRSATDSNIRQVYVTPNRWIFRRSHSPTETQAYFFFRDDTPETKAIPKASTEKQKEFWIQNFQGAGWQTERFIEGMKNTDNFYCREAIQIKTKTWSKGRVVLLGDAAHCPSPLTGMGTTSALVGAYVLAGEICRHDNNLDLAFANYDITLRPFVDEIQKLKPFQIQLMFPRTQVGIFILYLMVRLMCWLRVPDLINRFSSEDKGGWRVPDYSELS</sequence>
<keyword evidence="4" id="KW-0560">Oxidoreductase</keyword>
<keyword evidence="2" id="KW-0285">Flavoprotein</keyword>
<reference evidence="6 7" key="1">
    <citation type="submission" date="2024-02" db="EMBL/GenBank/DDBJ databases">
        <title>First draft genome assembly of two strains of Seiridium cardinale.</title>
        <authorList>
            <person name="Emiliani G."/>
            <person name="Scali E."/>
        </authorList>
    </citation>
    <scope>NUCLEOTIDE SEQUENCE [LARGE SCALE GENOMIC DNA]</scope>
    <source>
        <strain evidence="6 7">BM-138-000479</strain>
    </source>
</reference>
<evidence type="ECO:0000256" key="3">
    <source>
        <dbReference type="ARBA" id="ARBA00022827"/>
    </source>
</evidence>
<accession>A0ABR2XJP1</accession>
<feature type="domain" description="FAD-binding" evidence="5">
    <location>
        <begin position="5"/>
        <end position="322"/>
    </location>
</feature>
<dbReference type="Gene3D" id="3.30.9.10">
    <property type="entry name" value="D-Amino Acid Oxidase, subunit A, domain 2"/>
    <property type="match status" value="1"/>
</dbReference>
<protein>
    <submittedName>
        <fullName evidence="6">Oxidoreductase</fullName>
    </submittedName>
</protein>
<dbReference type="PRINTS" id="PR00420">
    <property type="entry name" value="RNGMNOXGNASE"/>
</dbReference>
<keyword evidence="7" id="KW-1185">Reference proteome</keyword>
<dbReference type="InterPro" id="IPR051704">
    <property type="entry name" value="FAD_aromatic-hydroxylase"/>
</dbReference>
<comment type="caution">
    <text evidence="6">The sequence shown here is derived from an EMBL/GenBank/DDBJ whole genome shotgun (WGS) entry which is preliminary data.</text>
</comment>
<dbReference type="PANTHER" id="PTHR46865">
    <property type="entry name" value="OXIDOREDUCTASE-RELATED"/>
    <property type="match status" value="1"/>
</dbReference>
<name>A0ABR2XJP1_9PEZI</name>
<comment type="pathway">
    <text evidence="1">Secondary metabolite biosynthesis.</text>
</comment>
<dbReference type="EMBL" id="JARVKM010000045">
    <property type="protein sequence ID" value="KAK9774027.1"/>
    <property type="molecule type" value="Genomic_DNA"/>
</dbReference>
<dbReference type="Pfam" id="PF01494">
    <property type="entry name" value="FAD_binding_3"/>
    <property type="match status" value="1"/>
</dbReference>
<evidence type="ECO:0000313" key="7">
    <source>
        <dbReference type="Proteomes" id="UP001465668"/>
    </source>
</evidence>
<dbReference type="PANTHER" id="PTHR46865:SF2">
    <property type="entry name" value="MONOOXYGENASE"/>
    <property type="match status" value="1"/>
</dbReference>
<gene>
    <name evidence="6" type="ORF">SCAR479_09367</name>
</gene>
<proteinExistence type="predicted"/>
<evidence type="ECO:0000259" key="5">
    <source>
        <dbReference type="Pfam" id="PF01494"/>
    </source>
</evidence>